<feature type="transmembrane region" description="Helical" evidence="1">
    <location>
        <begin position="91"/>
        <end position="113"/>
    </location>
</feature>
<dbReference type="InterPro" id="IPR016956">
    <property type="entry name" value="YdjM"/>
</dbReference>
<feature type="transmembrane region" description="Helical" evidence="1">
    <location>
        <begin position="134"/>
        <end position="151"/>
    </location>
</feature>
<evidence type="ECO:0000313" key="3">
    <source>
        <dbReference type="Proteomes" id="UP001275436"/>
    </source>
</evidence>
<keyword evidence="1" id="KW-1133">Transmembrane helix</keyword>
<dbReference type="PANTHER" id="PTHR35531:SF1">
    <property type="entry name" value="INNER MEMBRANE PROTEIN YBCI-RELATED"/>
    <property type="match status" value="1"/>
</dbReference>
<comment type="caution">
    <text evidence="2">The sequence shown here is derived from an EMBL/GenBank/DDBJ whole genome shotgun (WGS) entry which is preliminary data.</text>
</comment>
<keyword evidence="1" id="KW-0812">Transmembrane</keyword>
<accession>A0ABQ5TG58</accession>
<dbReference type="Proteomes" id="UP001275436">
    <property type="component" value="Unassembled WGS sequence"/>
</dbReference>
<dbReference type="PANTHER" id="PTHR35531">
    <property type="entry name" value="INNER MEMBRANE PROTEIN YBCI-RELATED"/>
    <property type="match status" value="1"/>
</dbReference>
<sequence length="156" mass="16629">MTGKTHIMGGIAATTAYAYYSNYDPTALIISGAIGSIIPDICHGGSKIGRRFPILSNIINAIFGHRTITHSLIFLVLIGYILTLITDNQSIIMGVVIGMASHLILDACTKNGIKLLYPASVTVRLPITTKTGGAVENIVLIALTIVTIYLGKEFIL</sequence>
<evidence type="ECO:0000256" key="1">
    <source>
        <dbReference type="SAM" id="Phobius"/>
    </source>
</evidence>
<dbReference type="EMBL" id="BSKO01000001">
    <property type="protein sequence ID" value="GLO64573.1"/>
    <property type="molecule type" value="Genomic_DNA"/>
</dbReference>
<gene>
    <name evidence="2" type="primary">yvsG</name>
    <name evidence="2" type="ORF">MACH08_03570</name>
</gene>
<evidence type="ECO:0008006" key="4">
    <source>
        <dbReference type="Google" id="ProtNLM"/>
    </source>
</evidence>
<name>A0ABQ5TG58_9BACI</name>
<proteinExistence type="predicted"/>
<dbReference type="PIRSF" id="PIRSF030780">
    <property type="entry name" value="Md_memb_hyd_prd"/>
    <property type="match status" value="1"/>
</dbReference>
<dbReference type="Pfam" id="PF04307">
    <property type="entry name" value="YdjM"/>
    <property type="match status" value="1"/>
</dbReference>
<dbReference type="InterPro" id="IPR007404">
    <property type="entry name" value="YdjM-like"/>
</dbReference>
<organism evidence="2 3">
    <name type="scientific">Oceanobacillus kimchii</name>
    <dbReference type="NCBI Taxonomy" id="746691"/>
    <lineage>
        <taxon>Bacteria</taxon>
        <taxon>Bacillati</taxon>
        <taxon>Bacillota</taxon>
        <taxon>Bacilli</taxon>
        <taxon>Bacillales</taxon>
        <taxon>Bacillaceae</taxon>
        <taxon>Oceanobacillus</taxon>
    </lineage>
</organism>
<keyword evidence="3" id="KW-1185">Reference proteome</keyword>
<keyword evidence="1" id="KW-0472">Membrane</keyword>
<protein>
    <recommendedName>
        <fullName evidence="4">Metal-dependent hydrolase</fullName>
    </recommendedName>
</protein>
<reference evidence="2 3" key="1">
    <citation type="submission" date="2023-02" db="EMBL/GenBank/DDBJ databases">
        <title>Oceanobacillus kimchii IFOP_LL358 isolated form Alexandrium catenella lab strain.</title>
        <authorList>
            <person name="Gajardo G."/>
            <person name="Ueki S."/>
            <person name="Maruyama F."/>
        </authorList>
    </citation>
    <scope>NUCLEOTIDE SEQUENCE [LARGE SCALE GENOMIC DNA]</scope>
    <source>
        <strain evidence="2 3">IFOP_LL358</strain>
    </source>
</reference>
<feature type="transmembrane region" description="Helical" evidence="1">
    <location>
        <begin position="67"/>
        <end position="85"/>
    </location>
</feature>
<evidence type="ECO:0000313" key="2">
    <source>
        <dbReference type="EMBL" id="GLO64573.1"/>
    </source>
</evidence>
<dbReference type="RefSeq" id="WP_317957619.1">
    <property type="nucleotide sequence ID" value="NZ_BSKO01000001.1"/>
</dbReference>